<feature type="repeat" description="WD" evidence="3">
    <location>
        <begin position="781"/>
        <end position="822"/>
    </location>
</feature>
<keyword evidence="2" id="KW-0677">Repeat</keyword>
<gene>
    <name evidence="5" type="ORF">RFI_34678</name>
</gene>
<evidence type="ECO:0000259" key="4">
    <source>
        <dbReference type="Pfam" id="PF05729"/>
    </source>
</evidence>
<dbReference type="InterPro" id="IPR011044">
    <property type="entry name" value="Quino_amine_DH_bsu"/>
</dbReference>
<feature type="repeat" description="WD" evidence="3">
    <location>
        <begin position="529"/>
        <end position="570"/>
    </location>
</feature>
<name>X6LPR6_RETFI</name>
<dbReference type="EMBL" id="ASPP01035032">
    <property type="protein sequence ID" value="ETO02735.1"/>
    <property type="molecule type" value="Genomic_DNA"/>
</dbReference>
<dbReference type="InterPro" id="IPR019775">
    <property type="entry name" value="WD40_repeat_CS"/>
</dbReference>
<dbReference type="PROSITE" id="PS00678">
    <property type="entry name" value="WD_REPEATS_1"/>
    <property type="match status" value="5"/>
</dbReference>
<protein>
    <recommendedName>
        <fullName evidence="4">NACHT domain-containing protein</fullName>
    </recommendedName>
</protein>
<evidence type="ECO:0000256" key="2">
    <source>
        <dbReference type="ARBA" id="ARBA00022737"/>
    </source>
</evidence>
<evidence type="ECO:0000256" key="3">
    <source>
        <dbReference type="PROSITE-ProRule" id="PRU00221"/>
    </source>
</evidence>
<accession>X6LPR6</accession>
<dbReference type="PANTHER" id="PTHR19879">
    <property type="entry name" value="TRANSCRIPTION INITIATION FACTOR TFIID"/>
    <property type="match status" value="1"/>
</dbReference>
<dbReference type="SUPFAM" id="SSF50998">
    <property type="entry name" value="Quinoprotein alcohol dehydrogenase-like"/>
    <property type="match status" value="1"/>
</dbReference>
<dbReference type="AlphaFoldDB" id="X6LPR6"/>
<reference evidence="5 6" key="1">
    <citation type="journal article" date="2013" name="Curr. Biol.">
        <title>The Genome of the Foraminiferan Reticulomyxa filosa.</title>
        <authorList>
            <person name="Glockner G."/>
            <person name="Hulsmann N."/>
            <person name="Schleicher M."/>
            <person name="Noegel A.A."/>
            <person name="Eichinger L."/>
            <person name="Gallinger C."/>
            <person name="Pawlowski J."/>
            <person name="Sierra R."/>
            <person name="Euteneuer U."/>
            <person name="Pillet L."/>
            <person name="Moustafa A."/>
            <person name="Platzer M."/>
            <person name="Groth M."/>
            <person name="Szafranski K."/>
            <person name="Schliwa M."/>
        </authorList>
    </citation>
    <scope>NUCLEOTIDE SEQUENCE [LARGE SCALE GENOMIC DNA]</scope>
</reference>
<evidence type="ECO:0000313" key="6">
    <source>
        <dbReference type="Proteomes" id="UP000023152"/>
    </source>
</evidence>
<dbReference type="PROSITE" id="PS50294">
    <property type="entry name" value="WD_REPEATS_REGION"/>
    <property type="match status" value="9"/>
</dbReference>
<dbReference type="InterPro" id="IPR027417">
    <property type="entry name" value="P-loop_NTPase"/>
</dbReference>
<dbReference type="InterPro" id="IPR020472">
    <property type="entry name" value="WD40_PAC1"/>
</dbReference>
<dbReference type="Pfam" id="PF00400">
    <property type="entry name" value="WD40"/>
    <property type="match status" value="11"/>
</dbReference>
<feature type="repeat" description="WD" evidence="3">
    <location>
        <begin position="571"/>
        <end position="612"/>
    </location>
</feature>
<dbReference type="InterPro" id="IPR001680">
    <property type="entry name" value="WD40_rpt"/>
</dbReference>
<feature type="repeat" description="WD" evidence="3">
    <location>
        <begin position="613"/>
        <end position="654"/>
    </location>
</feature>
<feature type="domain" description="NACHT" evidence="4">
    <location>
        <begin position="38"/>
        <end position="196"/>
    </location>
</feature>
<evidence type="ECO:0000313" key="5">
    <source>
        <dbReference type="EMBL" id="ETO02735.1"/>
    </source>
</evidence>
<dbReference type="PROSITE" id="PS50082">
    <property type="entry name" value="WD_REPEATS_2"/>
    <property type="match status" value="10"/>
</dbReference>
<dbReference type="SUPFAM" id="SSF50969">
    <property type="entry name" value="YVTN repeat-like/Quinoprotein amine dehydrogenase"/>
    <property type="match status" value="1"/>
</dbReference>
<dbReference type="InterPro" id="IPR011047">
    <property type="entry name" value="Quinoprotein_ADH-like_sf"/>
</dbReference>
<keyword evidence="1 3" id="KW-0853">WD repeat</keyword>
<comment type="caution">
    <text evidence="5">The sequence shown here is derived from an EMBL/GenBank/DDBJ whole genome shotgun (WGS) entry which is preliminary data.</text>
</comment>
<feature type="repeat" description="WD" evidence="3">
    <location>
        <begin position="823"/>
        <end position="864"/>
    </location>
</feature>
<dbReference type="SUPFAM" id="SSF52540">
    <property type="entry name" value="P-loop containing nucleoside triphosphate hydrolases"/>
    <property type="match status" value="1"/>
</dbReference>
<sequence length="914" mass="104570">DGDDNEKNNTFDCHQHVIEFLEKEEIEEKKNEYYKKKVMIIQGKSGSGKSIFCRHLEDTLWNNYISDSTKPIPVYISFPKVYNKNNEKDIILQALQAKQINKETMNVIREKVTFVFIMDGFDEIFDKYNQSDNDKYFYNRFNLNQWNANIIVTCRSKVLNDDDIKNNLISVNQNNTSMMYLWPFTKQQMHNYIEKFAKIQSRNKKKIDDNNDWTPNKYEETLNNYPNLQKMVEEPFLLQLILTILPSLVKRYGLESEISKAQVYEVFNDQWIDIHIQNIVSKLSELRIQMDINKFKITLKKYCQDVGFDINNDEIWNKLDLDMENETKNIIDKKKETNIMNDISGAKYKTFGKNILMVIVLVGNNKYQFLHKSYQEYFAAQKIIFDIVLWKPNVITVDNQQFQQQFETYIPILSINKKLLNEELGIIQFIAERIYDTNSLHMNLKSRLFRIIQAAKNNPNISFATSNAATILNVANVNRAFLEGQSFHGHTDDVNFVHFSPDNFKIVSSSGDKTVRVWDVLSGKVLQILKGHSGWINSTQFSPDDSKIVSCAWDSTIRLWNASTGVQLQILEGHTSVINSVQFSGDSSRIVSASYDNTVRLWDVASGKQLQLLEGHLRGVNFAQFSPDGSKIVSASEDNTIRLWNSSPTKQSRSLNEHFNSVTSVIFSLDGTRVISGSHDETIRMWDVTSGKSLQLLGKHRGWVNSLNLSPDGSKVVSGSNDKTIRLWDTFSRKLLHSFEGHSNNVNSVKFSPDGSKIVSGSHDKTIQVWDVFSGKQLQVLKGHTDHVNSVQFSPDGLKIMSGSNDKTIRLWNALSGEMLQILEGHKHHISSVQFSPDGSKIVSGSWDKTVRLWDTLSGKQLQVLEGHTSITTSGSYDHTIRLWDVASGKQLQKLEGHSDTITSIEFSSDGFKI</sequence>
<dbReference type="Gene3D" id="2.130.10.10">
    <property type="entry name" value="YVTN repeat-like/Quinoprotein amine dehydrogenase"/>
    <property type="match status" value="5"/>
</dbReference>
<feature type="repeat" description="WD" evidence="3">
    <location>
        <begin position="697"/>
        <end position="738"/>
    </location>
</feature>
<dbReference type="Proteomes" id="UP000023152">
    <property type="component" value="Unassembled WGS sequence"/>
</dbReference>
<feature type="repeat" description="WD" evidence="3">
    <location>
        <begin position="655"/>
        <end position="696"/>
    </location>
</feature>
<dbReference type="PANTHER" id="PTHR19879:SF9">
    <property type="entry name" value="TRANSCRIPTION INITIATION FACTOR TFIID SUBUNIT 5"/>
    <property type="match status" value="1"/>
</dbReference>
<dbReference type="PRINTS" id="PR00320">
    <property type="entry name" value="GPROTEINBRPT"/>
</dbReference>
<evidence type="ECO:0000256" key="1">
    <source>
        <dbReference type="ARBA" id="ARBA00022574"/>
    </source>
</evidence>
<dbReference type="InterPro" id="IPR015943">
    <property type="entry name" value="WD40/YVTN_repeat-like_dom_sf"/>
</dbReference>
<feature type="repeat" description="WD" evidence="3">
    <location>
        <begin position="487"/>
        <end position="528"/>
    </location>
</feature>
<keyword evidence="6" id="KW-1185">Reference proteome</keyword>
<dbReference type="SMART" id="SM00320">
    <property type="entry name" value="WD40"/>
    <property type="match status" value="10"/>
</dbReference>
<feature type="non-terminal residue" evidence="5">
    <location>
        <position position="914"/>
    </location>
</feature>
<dbReference type="CDD" id="cd00200">
    <property type="entry name" value="WD40"/>
    <property type="match status" value="1"/>
</dbReference>
<dbReference type="OMA" id="GWINSTQ"/>
<feature type="non-terminal residue" evidence="5">
    <location>
        <position position="1"/>
    </location>
</feature>
<dbReference type="InterPro" id="IPR007111">
    <property type="entry name" value="NACHT_NTPase"/>
</dbReference>
<dbReference type="Gene3D" id="3.40.50.300">
    <property type="entry name" value="P-loop containing nucleotide triphosphate hydrolases"/>
    <property type="match status" value="1"/>
</dbReference>
<proteinExistence type="predicted"/>
<organism evidence="5 6">
    <name type="scientific">Reticulomyxa filosa</name>
    <dbReference type="NCBI Taxonomy" id="46433"/>
    <lineage>
        <taxon>Eukaryota</taxon>
        <taxon>Sar</taxon>
        <taxon>Rhizaria</taxon>
        <taxon>Retaria</taxon>
        <taxon>Foraminifera</taxon>
        <taxon>Monothalamids</taxon>
        <taxon>Reticulomyxidae</taxon>
        <taxon>Reticulomyxa</taxon>
    </lineage>
</organism>
<feature type="repeat" description="WD" evidence="3">
    <location>
        <begin position="874"/>
        <end position="894"/>
    </location>
</feature>
<feature type="repeat" description="WD" evidence="3">
    <location>
        <begin position="739"/>
        <end position="780"/>
    </location>
</feature>
<dbReference type="Pfam" id="PF05729">
    <property type="entry name" value="NACHT"/>
    <property type="match status" value="1"/>
</dbReference>